<evidence type="ECO:0000313" key="1">
    <source>
        <dbReference type="EMBL" id="PSL04516.1"/>
    </source>
</evidence>
<keyword evidence="2" id="KW-1185">Reference proteome</keyword>
<reference evidence="1 2" key="1">
    <citation type="submission" date="2018-03" db="EMBL/GenBank/DDBJ databases">
        <title>Genomic Encyclopedia of Archaeal and Bacterial Type Strains, Phase II (KMG-II): from individual species to whole genera.</title>
        <authorList>
            <person name="Goeker M."/>
        </authorList>
    </citation>
    <scope>NUCLEOTIDE SEQUENCE [LARGE SCALE GENOMIC DNA]</scope>
    <source>
        <strain evidence="1 2">DSM 28057</strain>
    </source>
</reference>
<proteinExistence type="predicted"/>
<dbReference type="OrthoDB" id="2599194at2"/>
<name>A0A2P8E4W9_9BACT</name>
<dbReference type="AlphaFoldDB" id="A0A2P8E4W9"/>
<dbReference type="RefSeq" id="WP_106567408.1">
    <property type="nucleotide sequence ID" value="NZ_JAUVYL010000009.1"/>
</dbReference>
<dbReference type="InterPro" id="IPR034660">
    <property type="entry name" value="DinB/YfiT-like"/>
</dbReference>
<dbReference type="Gene3D" id="1.20.120.450">
    <property type="entry name" value="dinb family like domain"/>
    <property type="match status" value="1"/>
</dbReference>
<sequence length="150" mass="17607">MKKSILHPNHRQELLDRVAKLQAGDQGHWGSMQVEEMLAHAREVAAAVLKSSKPEKKPNFKQLLGKYYFFYFRKEFPRMVKGPKRFDMKGKVSQDKFLEEKQGLIDTLQAFGSINHQLQGFHPFFGPLNHREWGILVWKHTDHHLRQFGV</sequence>
<dbReference type="EMBL" id="PYGF01000005">
    <property type="protein sequence ID" value="PSL04516.1"/>
    <property type="molecule type" value="Genomic_DNA"/>
</dbReference>
<protein>
    <submittedName>
        <fullName evidence="1">Uncharacterized protein DUF1569</fullName>
    </submittedName>
</protein>
<accession>A0A2P8E4W9</accession>
<dbReference type="InterPro" id="IPR011463">
    <property type="entry name" value="DUF1569"/>
</dbReference>
<dbReference type="Pfam" id="PF07606">
    <property type="entry name" value="DUF1569"/>
    <property type="match status" value="1"/>
</dbReference>
<gene>
    <name evidence="1" type="ORF">CLV48_105262</name>
</gene>
<organism evidence="1 2">
    <name type="scientific">Cecembia rubra</name>
    <dbReference type="NCBI Taxonomy" id="1485585"/>
    <lineage>
        <taxon>Bacteria</taxon>
        <taxon>Pseudomonadati</taxon>
        <taxon>Bacteroidota</taxon>
        <taxon>Cytophagia</taxon>
        <taxon>Cytophagales</taxon>
        <taxon>Cyclobacteriaceae</taxon>
        <taxon>Cecembia</taxon>
    </lineage>
</organism>
<dbReference type="Proteomes" id="UP000240708">
    <property type="component" value="Unassembled WGS sequence"/>
</dbReference>
<evidence type="ECO:0000313" key="2">
    <source>
        <dbReference type="Proteomes" id="UP000240708"/>
    </source>
</evidence>
<comment type="caution">
    <text evidence="1">The sequence shown here is derived from an EMBL/GenBank/DDBJ whole genome shotgun (WGS) entry which is preliminary data.</text>
</comment>